<keyword evidence="2" id="KW-1185">Reference proteome</keyword>
<organism evidence="1 2">
    <name type="scientific">Chelonobacter oris</name>
    <dbReference type="NCBI Taxonomy" id="505317"/>
    <lineage>
        <taxon>Bacteria</taxon>
        <taxon>Pseudomonadati</taxon>
        <taxon>Pseudomonadota</taxon>
        <taxon>Gammaproteobacteria</taxon>
        <taxon>Pasteurellales</taxon>
        <taxon>Pasteurellaceae</taxon>
        <taxon>Chelonobacter</taxon>
    </lineage>
</organism>
<evidence type="ECO:0000313" key="2">
    <source>
        <dbReference type="Proteomes" id="UP000030380"/>
    </source>
</evidence>
<dbReference type="EMBL" id="JSUM01000003">
    <property type="protein sequence ID" value="KGQ71294.1"/>
    <property type="molecule type" value="Genomic_DNA"/>
</dbReference>
<accession>A0A0A3BCP3</accession>
<dbReference type="STRING" id="505317.OA57_03485"/>
<evidence type="ECO:0000313" key="1">
    <source>
        <dbReference type="EMBL" id="KGQ71294.1"/>
    </source>
</evidence>
<sequence>MNWAKYEGMTFKNTTLNAYVAGTSYPITNNTLGAKLSSGLYDKGYTETAVGLFRDGSVEYASAPRDFVATESNLPFVPGNLSIGIGNTSTTGNNKIGIPLWDMLTGHHTKAYSRDEESIRFLNTDKKGNINIEKISEIEKYQKRVWEQTGAKTEKIEFNNGVTLNNQEEKKMMKNVFTLFKYYCIH</sequence>
<reference evidence="1 2" key="1">
    <citation type="submission" date="2014-11" db="EMBL/GenBank/DDBJ databases">
        <title>Draft genome sequence of Chelonobacter oris 1662T, associated with respiratory disease in Hermann's Tortoises.</title>
        <authorList>
            <person name="Kudirkiene E."/>
            <person name="Hansen M.J."/>
            <person name="Bojesen A.M."/>
        </authorList>
    </citation>
    <scope>NUCLEOTIDE SEQUENCE [LARGE SCALE GENOMIC DNA]</scope>
    <source>
        <strain evidence="1 2">1662</strain>
    </source>
</reference>
<comment type="caution">
    <text evidence="1">The sequence shown here is derived from an EMBL/GenBank/DDBJ whole genome shotgun (WGS) entry which is preliminary data.</text>
</comment>
<protein>
    <submittedName>
        <fullName evidence="1">Uncharacterized protein</fullName>
    </submittedName>
</protein>
<gene>
    <name evidence="1" type="ORF">OA57_03485</name>
</gene>
<dbReference type="Proteomes" id="UP000030380">
    <property type="component" value="Unassembled WGS sequence"/>
</dbReference>
<dbReference type="OrthoDB" id="5679023at2"/>
<dbReference type="RefSeq" id="WP_034613484.1">
    <property type="nucleotide sequence ID" value="NZ_JSUM01000003.1"/>
</dbReference>
<name>A0A0A3BCP3_9PAST</name>
<proteinExistence type="predicted"/>
<dbReference type="AlphaFoldDB" id="A0A0A3BCP3"/>